<keyword evidence="2" id="KW-1185">Reference proteome</keyword>
<dbReference type="Proteomes" id="UP001055013">
    <property type="component" value="Unassembled WGS sequence"/>
</dbReference>
<evidence type="ECO:0000313" key="2">
    <source>
        <dbReference type="Proteomes" id="UP001055013"/>
    </source>
</evidence>
<accession>A0ACB5QY31</accession>
<sequence length="222" mass="23547">MTERDLHRTRIKLCGLSRVEDVQHAVALGADAVGFVFYPPSPRSVSVAQAVELARHVPPLVSAVGLFVNATPEWIREVTSNVPLSLLQFHGDETPEQCEELAAIAGLSYWRALRIGADASTSHLIESSTKFKAAGGLLLDALVEGFGGGGKVFDWSLIPTDLGHRAVLSGGLNAQNVSDAIRRVRPYAVDVSSGIEVPGAKGVKDPARMAAFVRAVREADAG</sequence>
<dbReference type="EMBL" id="BPUR01000018">
    <property type="protein sequence ID" value="GJH20076.1"/>
    <property type="molecule type" value="Genomic_DNA"/>
</dbReference>
<keyword evidence="1" id="KW-0413">Isomerase</keyword>
<reference evidence="1" key="1">
    <citation type="submission" date="2021-09" db="EMBL/GenBank/DDBJ databases">
        <title>Isolation and characterization of 3-chlorobenzoate degrading bacteria from soils in Shizuoka.</title>
        <authorList>
            <person name="Ifat A."/>
            <person name="Ogawa N."/>
            <person name="Kimbara K."/>
            <person name="Moriuchi R."/>
            <person name="Dohra H."/>
            <person name="Shintani M."/>
        </authorList>
    </citation>
    <scope>NUCLEOTIDE SEQUENCE</scope>
    <source>
        <strain evidence="1">19CS2-2</strain>
    </source>
</reference>
<comment type="caution">
    <text evidence="1">The sequence shown here is derived from an EMBL/GenBank/DDBJ whole genome shotgun (WGS) entry which is preliminary data.</text>
</comment>
<proteinExistence type="predicted"/>
<organism evidence="1 2">
    <name type="scientific">Caballeronia novacaledonica</name>
    <dbReference type="NCBI Taxonomy" id="1544861"/>
    <lineage>
        <taxon>Bacteria</taxon>
        <taxon>Pseudomonadati</taxon>
        <taxon>Pseudomonadota</taxon>
        <taxon>Betaproteobacteria</taxon>
        <taxon>Burkholderiales</taxon>
        <taxon>Burkholderiaceae</taxon>
        <taxon>Caballeronia</taxon>
    </lineage>
</organism>
<gene>
    <name evidence="1" type="ORF">CBA19CS22_26060</name>
</gene>
<name>A0ACB5QY31_9BURK</name>
<evidence type="ECO:0000313" key="1">
    <source>
        <dbReference type="EMBL" id="GJH20076.1"/>
    </source>
</evidence>
<protein>
    <submittedName>
        <fullName evidence="1">Phosphoribosylanthranilate isomerase</fullName>
    </submittedName>
</protein>